<evidence type="ECO:0000256" key="5">
    <source>
        <dbReference type="ARBA" id="ARBA00022989"/>
    </source>
</evidence>
<evidence type="ECO:0000256" key="6">
    <source>
        <dbReference type="ARBA" id="ARBA00023136"/>
    </source>
</evidence>
<accession>A0A0U4ATA7</accession>
<evidence type="ECO:0000259" key="9">
    <source>
        <dbReference type="PROSITE" id="PS50850"/>
    </source>
</evidence>
<reference evidence="10 11" key="1">
    <citation type="journal article" date="1991" name="Int. J. Syst. Bacteriol.">
        <title>Description of the erythromycin-producing bacterium Arthrobacter sp. strain NRRL B-3381 as Aeromicrobium erythreum gen. nov., sp. nov.</title>
        <authorList>
            <person name="Miller E.S."/>
            <person name="Woese C.R."/>
            <person name="Brenner S."/>
        </authorList>
    </citation>
    <scope>NUCLEOTIDE SEQUENCE [LARGE SCALE GENOMIC DNA]</scope>
    <source>
        <strain evidence="10 11">AR18</strain>
    </source>
</reference>
<feature type="transmembrane region" description="Helical" evidence="8">
    <location>
        <begin position="147"/>
        <end position="168"/>
    </location>
</feature>
<keyword evidence="11" id="KW-1185">Reference proteome</keyword>
<feature type="transmembrane region" description="Helical" evidence="8">
    <location>
        <begin position="236"/>
        <end position="254"/>
    </location>
</feature>
<dbReference type="PRINTS" id="PR01036">
    <property type="entry name" value="TCRTETB"/>
</dbReference>
<dbReference type="InterPro" id="IPR036259">
    <property type="entry name" value="MFS_trans_sf"/>
</dbReference>
<dbReference type="PANTHER" id="PTHR42718">
    <property type="entry name" value="MAJOR FACILITATOR SUPERFAMILY MULTIDRUG TRANSPORTER MFSC"/>
    <property type="match status" value="1"/>
</dbReference>
<sequence>MTTEKTVTTATDSPGVTRPGLALAVIAGAQFMVVLDGTIMNIALSSIQQAFDMSGVLLAWVVNAYALAFGGFLLLGGRLGDVLGRVAIFRVGLVLFAGASLLGGLAWSQEVLIGARVLQGMGAAIVAPAALALIATSFEGQARGRAMGLYGAMAGLGSTAGLLFGGVLTSYASWRWVLLVNIPIAVALFLGARYLRSGERHRSELNIPSAVLGTLGVTSLVYAITRSGEHGWGDPASIALYGAAAVFIGVFVVAQDRVAHPLLPLAILRDRTRAGANVAMLLLGTGMFATYYFFTLYMQQVLGYSAIESALAYLPWATAIFVGSGVLAPRLLPRLAPAVIAGGGLSVTALGMLWLSFLDVDSGYATAIVAPMVVTALGLGSTFVPLTISAMSRVDGPDSGAAAAVMNTAQQVGGAIGLATLVVLATQVSTGQLPSAAQELLRAESTGDETLLASARAALSEGFTTAFLAVAGIYVLAAVVVALTVRRDSAVEGQQGSQREGRRESRTTPAGPV</sequence>
<dbReference type="KEGG" id="aer:AERYTH_02665"/>
<dbReference type="STRING" id="2041.AERYTH_02665"/>
<dbReference type="CDD" id="cd17321">
    <property type="entry name" value="MFS_MMR_MDR_like"/>
    <property type="match status" value="1"/>
</dbReference>
<evidence type="ECO:0000256" key="7">
    <source>
        <dbReference type="SAM" id="MobiDB-lite"/>
    </source>
</evidence>
<protein>
    <submittedName>
        <fullName evidence="10">MFS transporter</fullName>
    </submittedName>
</protein>
<organism evidence="10 11">
    <name type="scientific">Aeromicrobium erythreum</name>
    <dbReference type="NCBI Taxonomy" id="2041"/>
    <lineage>
        <taxon>Bacteria</taxon>
        <taxon>Bacillati</taxon>
        <taxon>Actinomycetota</taxon>
        <taxon>Actinomycetes</taxon>
        <taxon>Propionibacteriales</taxon>
        <taxon>Nocardioidaceae</taxon>
        <taxon>Aeromicrobium</taxon>
    </lineage>
</organism>
<dbReference type="Gene3D" id="1.20.1720.10">
    <property type="entry name" value="Multidrug resistance protein D"/>
    <property type="match status" value="1"/>
</dbReference>
<dbReference type="InterPro" id="IPR020846">
    <property type="entry name" value="MFS_dom"/>
</dbReference>
<evidence type="ECO:0000256" key="1">
    <source>
        <dbReference type="ARBA" id="ARBA00004651"/>
    </source>
</evidence>
<keyword evidence="5 8" id="KW-1133">Transmembrane helix</keyword>
<dbReference type="EMBL" id="CP011502">
    <property type="protein sequence ID" value="ALX03680.1"/>
    <property type="molecule type" value="Genomic_DNA"/>
</dbReference>
<gene>
    <name evidence="10" type="ORF">AERYTH_02665</name>
</gene>
<comment type="subcellular location">
    <subcellularLocation>
        <location evidence="1">Cell membrane</location>
        <topology evidence="1">Multi-pass membrane protein</topology>
    </subcellularLocation>
</comment>
<dbReference type="RefSeq" id="WP_067854314.1">
    <property type="nucleotide sequence ID" value="NZ_CP011502.1"/>
</dbReference>
<name>A0A0U4ATA7_9ACTN</name>
<feature type="transmembrane region" description="Helical" evidence="8">
    <location>
        <begin position="87"/>
        <end position="107"/>
    </location>
</feature>
<dbReference type="PANTHER" id="PTHR42718:SF46">
    <property type="entry name" value="BLR6921 PROTEIN"/>
    <property type="match status" value="1"/>
</dbReference>
<feature type="transmembrane region" description="Helical" evidence="8">
    <location>
        <begin position="310"/>
        <end position="328"/>
    </location>
</feature>
<feature type="domain" description="Major facilitator superfamily (MFS) profile" evidence="9">
    <location>
        <begin position="22"/>
        <end position="489"/>
    </location>
</feature>
<dbReference type="OrthoDB" id="4668943at2"/>
<feature type="transmembrane region" description="Helical" evidence="8">
    <location>
        <begin position="21"/>
        <end position="44"/>
    </location>
</feature>
<dbReference type="SUPFAM" id="SSF103473">
    <property type="entry name" value="MFS general substrate transporter"/>
    <property type="match status" value="1"/>
</dbReference>
<feature type="transmembrane region" description="Helical" evidence="8">
    <location>
        <begin position="275"/>
        <end position="298"/>
    </location>
</feature>
<feature type="transmembrane region" description="Helical" evidence="8">
    <location>
        <begin position="113"/>
        <end position="135"/>
    </location>
</feature>
<dbReference type="GO" id="GO:0005886">
    <property type="term" value="C:plasma membrane"/>
    <property type="evidence" value="ECO:0007669"/>
    <property type="project" value="UniProtKB-SubCell"/>
</dbReference>
<dbReference type="Pfam" id="PF07690">
    <property type="entry name" value="MFS_1"/>
    <property type="match status" value="1"/>
</dbReference>
<feature type="transmembrane region" description="Helical" evidence="8">
    <location>
        <begin position="56"/>
        <end position="75"/>
    </location>
</feature>
<feature type="transmembrane region" description="Helical" evidence="8">
    <location>
        <begin position="466"/>
        <end position="485"/>
    </location>
</feature>
<dbReference type="Proteomes" id="UP000067689">
    <property type="component" value="Chromosome"/>
</dbReference>
<evidence type="ECO:0000256" key="8">
    <source>
        <dbReference type="SAM" id="Phobius"/>
    </source>
</evidence>
<feature type="transmembrane region" description="Helical" evidence="8">
    <location>
        <begin position="363"/>
        <end position="388"/>
    </location>
</feature>
<dbReference type="PATRIC" id="fig|2041.4.peg.563"/>
<keyword evidence="2" id="KW-0813">Transport</keyword>
<keyword evidence="6 8" id="KW-0472">Membrane</keyword>
<evidence type="ECO:0000313" key="10">
    <source>
        <dbReference type="EMBL" id="ALX03680.1"/>
    </source>
</evidence>
<evidence type="ECO:0000313" key="11">
    <source>
        <dbReference type="Proteomes" id="UP000067689"/>
    </source>
</evidence>
<proteinExistence type="predicted"/>
<dbReference type="GO" id="GO:0022857">
    <property type="term" value="F:transmembrane transporter activity"/>
    <property type="evidence" value="ECO:0007669"/>
    <property type="project" value="InterPro"/>
</dbReference>
<feature type="transmembrane region" description="Helical" evidence="8">
    <location>
        <begin position="335"/>
        <end position="357"/>
    </location>
</feature>
<feature type="transmembrane region" description="Helical" evidence="8">
    <location>
        <begin position="400"/>
        <end position="425"/>
    </location>
</feature>
<dbReference type="PROSITE" id="PS50850">
    <property type="entry name" value="MFS"/>
    <property type="match status" value="1"/>
</dbReference>
<evidence type="ECO:0000256" key="4">
    <source>
        <dbReference type="ARBA" id="ARBA00022692"/>
    </source>
</evidence>
<keyword evidence="3" id="KW-1003">Cell membrane</keyword>
<feature type="transmembrane region" description="Helical" evidence="8">
    <location>
        <begin position="174"/>
        <end position="195"/>
    </location>
</feature>
<dbReference type="Gene3D" id="1.20.1250.20">
    <property type="entry name" value="MFS general substrate transporter like domains"/>
    <property type="match status" value="1"/>
</dbReference>
<feature type="transmembrane region" description="Helical" evidence="8">
    <location>
        <begin position="207"/>
        <end position="224"/>
    </location>
</feature>
<evidence type="ECO:0000256" key="2">
    <source>
        <dbReference type="ARBA" id="ARBA00022448"/>
    </source>
</evidence>
<feature type="region of interest" description="Disordered" evidence="7">
    <location>
        <begin position="491"/>
        <end position="513"/>
    </location>
</feature>
<keyword evidence="4 8" id="KW-0812">Transmembrane</keyword>
<evidence type="ECO:0000256" key="3">
    <source>
        <dbReference type="ARBA" id="ARBA00022475"/>
    </source>
</evidence>
<dbReference type="InterPro" id="IPR011701">
    <property type="entry name" value="MFS"/>
</dbReference>
<dbReference type="AlphaFoldDB" id="A0A0U4ATA7"/>